<dbReference type="EMBL" id="GBRH01209149">
    <property type="protein sequence ID" value="JAD88746.1"/>
    <property type="molecule type" value="Transcribed_RNA"/>
</dbReference>
<proteinExistence type="predicted"/>
<reference evidence="1" key="2">
    <citation type="journal article" date="2015" name="Data Brief">
        <title>Shoot transcriptome of the giant reed, Arundo donax.</title>
        <authorList>
            <person name="Barrero R.A."/>
            <person name="Guerrero F.D."/>
            <person name="Moolhuijzen P."/>
            <person name="Goolsby J.A."/>
            <person name="Tidwell J."/>
            <person name="Bellgard S.E."/>
            <person name="Bellgard M.I."/>
        </authorList>
    </citation>
    <scope>NUCLEOTIDE SEQUENCE</scope>
    <source>
        <tissue evidence="1">Shoot tissue taken approximately 20 cm above the soil surface</tissue>
    </source>
</reference>
<reference evidence="1" key="1">
    <citation type="submission" date="2014-09" db="EMBL/GenBank/DDBJ databases">
        <authorList>
            <person name="Magalhaes I.L.F."/>
            <person name="Oliveira U."/>
            <person name="Santos F.R."/>
            <person name="Vidigal T.H.D.A."/>
            <person name="Brescovit A.D."/>
            <person name="Santos A.J."/>
        </authorList>
    </citation>
    <scope>NUCLEOTIDE SEQUENCE</scope>
    <source>
        <tissue evidence="1">Shoot tissue taken approximately 20 cm above the soil surface</tissue>
    </source>
</reference>
<dbReference type="AlphaFoldDB" id="A0A0A9DLQ9"/>
<accession>A0A0A9DLQ9</accession>
<sequence length="86" mass="9746">MSREDRYVKFEIDSSSFPKKWLLLALKKSRELEDSFSLGQTNGICPERLLLLTSRWTRCLLQSKDSGRVPVSTLLDKSSIAVLGSI</sequence>
<organism evidence="1">
    <name type="scientific">Arundo donax</name>
    <name type="common">Giant reed</name>
    <name type="synonym">Donax arundinaceus</name>
    <dbReference type="NCBI Taxonomy" id="35708"/>
    <lineage>
        <taxon>Eukaryota</taxon>
        <taxon>Viridiplantae</taxon>
        <taxon>Streptophyta</taxon>
        <taxon>Embryophyta</taxon>
        <taxon>Tracheophyta</taxon>
        <taxon>Spermatophyta</taxon>
        <taxon>Magnoliopsida</taxon>
        <taxon>Liliopsida</taxon>
        <taxon>Poales</taxon>
        <taxon>Poaceae</taxon>
        <taxon>PACMAD clade</taxon>
        <taxon>Arundinoideae</taxon>
        <taxon>Arundineae</taxon>
        <taxon>Arundo</taxon>
    </lineage>
</organism>
<evidence type="ECO:0000313" key="1">
    <source>
        <dbReference type="EMBL" id="JAD88746.1"/>
    </source>
</evidence>
<protein>
    <submittedName>
        <fullName evidence="1">Uncharacterized protein</fullName>
    </submittedName>
</protein>
<name>A0A0A9DLQ9_ARUDO</name>